<dbReference type="GO" id="GO:0050380">
    <property type="term" value="F:undecaprenyl-diphosphatase activity"/>
    <property type="evidence" value="ECO:0007669"/>
    <property type="project" value="UniProtKB-EC"/>
</dbReference>
<dbReference type="InterPro" id="IPR000326">
    <property type="entry name" value="PAP2/HPO"/>
</dbReference>
<comment type="caution">
    <text evidence="3">The sequence shown here is derived from an EMBL/GenBank/DDBJ whole genome shotgun (WGS) entry which is preliminary data.</text>
</comment>
<keyword evidence="4" id="KW-1185">Reference proteome</keyword>
<dbReference type="InterPro" id="IPR036938">
    <property type="entry name" value="PAP2/HPO_sf"/>
</dbReference>
<keyword evidence="3" id="KW-0378">Hydrolase</keyword>
<organism evidence="3 4">
    <name type="scientific">Metabacillus niabensis</name>
    <dbReference type="NCBI Taxonomy" id="324854"/>
    <lineage>
        <taxon>Bacteria</taxon>
        <taxon>Bacillati</taxon>
        <taxon>Bacillota</taxon>
        <taxon>Bacilli</taxon>
        <taxon>Bacillales</taxon>
        <taxon>Bacillaceae</taxon>
        <taxon>Metabacillus</taxon>
    </lineage>
</organism>
<dbReference type="SUPFAM" id="SSF48317">
    <property type="entry name" value="Acid phosphatase/Vanadium-dependent haloperoxidase"/>
    <property type="match status" value="1"/>
</dbReference>
<dbReference type="SMART" id="SM00014">
    <property type="entry name" value="acidPPc"/>
    <property type="match status" value="1"/>
</dbReference>
<protein>
    <submittedName>
        <fullName evidence="3">Undecaprenyl-diphosphatase</fullName>
        <ecNumber evidence="3">3.6.1.27</ecNumber>
    </submittedName>
</protein>
<dbReference type="Gene3D" id="1.20.144.10">
    <property type="entry name" value="Phosphatidic acid phosphatase type 2/haloperoxidase"/>
    <property type="match status" value="2"/>
</dbReference>
<proteinExistence type="predicted"/>
<feature type="domain" description="Phosphatidic acid phosphatase type 2/haloperoxidase" evidence="2">
    <location>
        <begin position="101"/>
        <end position="215"/>
    </location>
</feature>
<dbReference type="PANTHER" id="PTHR14969">
    <property type="entry name" value="SPHINGOSINE-1-PHOSPHATE PHOSPHOHYDROLASE"/>
    <property type="match status" value="1"/>
</dbReference>
<feature type="transmembrane region" description="Helical" evidence="1">
    <location>
        <begin position="174"/>
        <end position="194"/>
    </location>
</feature>
<reference evidence="3 4" key="1">
    <citation type="submission" date="2023-07" db="EMBL/GenBank/DDBJ databases">
        <title>Genomic Encyclopedia of Type Strains, Phase IV (KMG-IV): sequencing the most valuable type-strain genomes for metagenomic binning, comparative biology and taxonomic classification.</title>
        <authorList>
            <person name="Goeker M."/>
        </authorList>
    </citation>
    <scope>NUCLEOTIDE SEQUENCE [LARGE SCALE GENOMIC DNA]</scope>
    <source>
        <strain evidence="3 4">DSM 17723</strain>
    </source>
</reference>
<evidence type="ECO:0000313" key="4">
    <source>
        <dbReference type="Proteomes" id="UP001232245"/>
    </source>
</evidence>
<feature type="transmembrane region" description="Helical" evidence="1">
    <location>
        <begin position="140"/>
        <end position="162"/>
    </location>
</feature>
<feature type="transmembrane region" description="Helical" evidence="1">
    <location>
        <begin position="68"/>
        <end position="94"/>
    </location>
</feature>
<evidence type="ECO:0000259" key="2">
    <source>
        <dbReference type="SMART" id="SM00014"/>
    </source>
</evidence>
<keyword evidence="1" id="KW-0472">Membrane</keyword>
<sequence>MNYEENKVRERGSSYSTRIGLIIGLVALLVNVLMIVQLSATLIREEFFSFDKAVISTVRSFSSETMDVVMVFITELGSSFTLGTLLLVGMILLFLKRKDRLASLFFFLVVAGGGLVNSLLKNLFERERPNVNRLIEIDGFSFPSGHSMGSMLFYGFLVYLLFRSKQRMQRKIGLGILLSIIILLIGISRIYLGVHYPSDVLAGFIAGFIWLCICIIVLEAAYKWKK</sequence>
<name>A0ABT9Z777_9BACI</name>
<dbReference type="Pfam" id="PF01569">
    <property type="entry name" value="PAP2"/>
    <property type="match status" value="1"/>
</dbReference>
<gene>
    <name evidence="3" type="ORF">J2S02_004141</name>
</gene>
<evidence type="ECO:0000313" key="3">
    <source>
        <dbReference type="EMBL" id="MDQ0227794.1"/>
    </source>
</evidence>
<evidence type="ECO:0000256" key="1">
    <source>
        <dbReference type="SAM" id="Phobius"/>
    </source>
</evidence>
<dbReference type="RefSeq" id="WP_174881292.1">
    <property type="nucleotide sequence ID" value="NZ_CADEPK010000343.1"/>
</dbReference>
<accession>A0ABT9Z777</accession>
<feature type="transmembrane region" description="Helical" evidence="1">
    <location>
        <begin position="101"/>
        <end position="120"/>
    </location>
</feature>
<dbReference type="Proteomes" id="UP001232245">
    <property type="component" value="Unassembled WGS sequence"/>
</dbReference>
<keyword evidence="1" id="KW-0812">Transmembrane</keyword>
<dbReference type="PANTHER" id="PTHR14969:SF13">
    <property type="entry name" value="AT30094P"/>
    <property type="match status" value="1"/>
</dbReference>
<dbReference type="CDD" id="cd03392">
    <property type="entry name" value="PAP2_like_2"/>
    <property type="match status" value="1"/>
</dbReference>
<feature type="transmembrane region" description="Helical" evidence="1">
    <location>
        <begin position="200"/>
        <end position="222"/>
    </location>
</feature>
<dbReference type="EMBL" id="JAUSTZ010000011">
    <property type="protein sequence ID" value="MDQ0227794.1"/>
    <property type="molecule type" value="Genomic_DNA"/>
</dbReference>
<feature type="transmembrane region" description="Helical" evidence="1">
    <location>
        <begin position="21"/>
        <end position="43"/>
    </location>
</feature>
<dbReference type="EC" id="3.6.1.27" evidence="3"/>
<keyword evidence="1" id="KW-1133">Transmembrane helix</keyword>